<accession>A0A0C9X0U8</accession>
<dbReference type="STRING" id="1095629.A0A0C9X0U8"/>
<sequence length="234" mass="26791">MTLATELKAFQKACTHLLSLRWNEQTTIPGAASQGTTFDFAGLLASYWITGTHIDMMFQNLSERTESNDVLDTLVIIENLRFMNDINKAKAVTDHNKPLTKFLKWLEDQIKSNDSNKLVFPAHMEKMKHWIAVEIDFKARTISYANLTNVAQGDSLSHEEMPYPKAVMKKLQWELGDNLVHGKQEDGTECGILTANTIAHTVFQDPLWVVSRKEVERVGWFNQLVEAHIREVRF</sequence>
<evidence type="ECO:0000313" key="5">
    <source>
        <dbReference type="EMBL" id="KIJ91181.1"/>
    </source>
</evidence>
<protein>
    <recommendedName>
        <fullName evidence="4">Ubiquitin-like protease family profile domain-containing protein</fullName>
    </recommendedName>
</protein>
<dbReference type="Proteomes" id="UP000054477">
    <property type="component" value="Unassembled WGS sequence"/>
</dbReference>
<dbReference type="EMBL" id="KN839044">
    <property type="protein sequence ID" value="KIJ91181.1"/>
    <property type="molecule type" value="Genomic_DNA"/>
</dbReference>
<dbReference type="InterPro" id="IPR003653">
    <property type="entry name" value="Peptidase_C48_C"/>
</dbReference>
<feature type="domain" description="Ubiquitin-like protease family profile" evidence="4">
    <location>
        <begin position="33"/>
        <end position="201"/>
    </location>
</feature>
<evidence type="ECO:0000313" key="6">
    <source>
        <dbReference type="Proteomes" id="UP000054477"/>
    </source>
</evidence>
<dbReference type="GO" id="GO:0008234">
    <property type="term" value="F:cysteine-type peptidase activity"/>
    <property type="evidence" value="ECO:0007669"/>
    <property type="project" value="InterPro"/>
</dbReference>
<reference evidence="6" key="2">
    <citation type="submission" date="2015-01" db="EMBL/GenBank/DDBJ databases">
        <title>Evolutionary Origins and Diversification of the Mycorrhizal Mutualists.</title>
        <authorList>
            <consortium name="DOE Joint Genome Institute"/>
            <consortium name="Mycorrhizal Genomics Consortium"/>
            <person name="Kohler A."/>
            <person name="Kuo A."/>
            <person name="Nagy L.G."/>
            <person name="Floudas D."/>
            <person name="Copeland A."/>
            <person name="Barry K.W."/>
            <person name="Cichocki N."/>
            <person name="Veneault-Fourrey C."/>
            <person name="LaButti K."/>
            <person name="Lindquist E.A."/>
            <person name="Lipzen A."/>
            <person name="Lundell T."/>
            <person name="Morin E."/>
            <person name="Murat C."/>
            <person name="Riley R."/>
            <person name="Ohm R."/>
            <person name="Sun H."/>
            <person name="Tunlid A."/>
            <person name="Henrissat B."/>
            <person name="Grigoriev I.V."/>
            <person name="Hibbett D.S."/>
            <person name="Martin F."/>
        </authorList>
    </citation>
    <scope>NUCLEOTIDE SEQUENCE [LARGE SCALE GENOMIC DNA]</scope>
    <source>
        <strain evidence="6">LaAM-08-1</strain>
    </source>
</reference>
<dbReference type="GO" id="GO:0006508">
    <property type="term" value="P:proteolysis"/>
    <property type="evidence" value="ECO:0007669"/>
    <property type="project" value="UniProtKB-KW"/>
</dbReference>
<reference evidence="5 6" key="1">
    <citation type="submission" date="2014-04" db="EMBL/GenBank/DDBJ databases">
        <authorList>
            <consortium name="DOE Joint Genome Institute"/>
            <person name="Kuo A."/>
            <person name="Kohler A."/>
            <person name="Nagy L.G."/>
            <person name="Floudas D."/>
            <person name="Copeland A."/>
            <person name="Barry K.W."/>
            <person name="Cichocki N."/>
            <person name="Veneault-Fourrey C."/>
            <person name="LaButti K."/>
            <person name="Lindquist E.A."/>
            <person name="Lipzen A."/>
            <person name="Lundell T."/>
            <person name="Morin E."/>
            <person name="Murat C."/>
            <person name="Sun H."/>
            <person name="Tunlid A."/>
            <person name="Henrissat B."/>
            <person name="Grigoriev I.V."/>
            <person name="Hibbett D.S."/>
            <person name="Martin F."/>
            <person name="Nordberg H.P."/>
            <person name="Cantor M.N."/>
            <person name="Hua S.X."/>
        </authorList>
    </citation>
    <scope>NUCLEOTIDE SEQUENCE [LARGE SCALE GENOMIC DNA]</scope>
    <source>
        <strain evidence="5 6">LaAM-08-1</strain>
    </source>
</reference>
<dbReference type="AlphaFoldDB" id="A0A0C9X0U8"/>
<organism evidence="5 6">
    <name type="scientific">Laccaria amethystina LaAM-08-1</name>
    <dbReference type="NCBI Taxonomy" id="1095629"/>
    <lineage>
        <taxon>Eukaryota</taxon>
        <taxon>Fungi</taxon>
        <taxon>Dikarya</taxon>
        <taxon>Basidiomycota</taxon>
        <taxon>Agaricomycotina</taxon>
        <taxon>Agaricomycetes</taxon>
        <taxon>Agaricomycetidae</taxon>
        <taxon>Agaricales</taxon>
        <taxon>Agaricineae</taxon>
        <taxon>Hydnangiaceae</taxon>
        <taxon>Laccaria</taxon>
    </lineage>
</organism>
<evidence type="ECO:0000256" key="2">
    <source>
        <dbReference type="ARBA" id="ARBA00022670"/>
    </source>
</evidence>
<evidence type="ECO:0000259" key="4">
    <source>
        <dbReference type="PROSITE" id="PS50600"/>
    </source>
</evidence>
<comment type="similarity">
    <text evidence="1">Belongs to the peptidase C48 family.</text>
</comment>
<evidence type="ECO:0000256" key="1">
    <source>
        <dbReference type="ARBA" id="ARBA00005234"/>
    </source>
</evidence>
<evidence type="ECO:0000256" key="3">
    <source>
        <dbReference type="ARBA" id="ARBA00022801"/>
    </source>
</evidence>
<dbReference type="Gene3D" id="3.40.395.10">
    <property type="entry name" value="Adenoviral Proteinase, Chain A"/>
    <property type="match status" value="1"/>
</dbReference>
<dbReference type="InterPro" id="IPR038765">
    <property type="entry name" value="Papain-like_cys_pep_sf"/>
</dbReference>
<name>A0A0C9X0U8_9AGAR</name>
<keyword evidence="6" id="KW-1185">Reference proteome</keyword>
<dbReference type="OrthoDB" id="3258419at2759"/>
<dbReference type="HOGENOM" id="CLU_1185178_0_0_1"/>
<dbReference type="PROSITE" id="PS50600">
    <property type="entry name" value="ULP_PROTEASE"/>
    <property type="match status" value="1"/>
</dbReference>
<dbReference type="GO" id="GO:0019783">
    <property type="term" value="F:ubiquitin-like protein peptidase activity"/>
    <property type="evidence" value="ECO:0007669"/>
    <property type="project" value="UniProtKB-ARBA"/>
</dbReference>
<keyword evidence="3" id="KW-0378">Hydrolase</keyword>
<keyword evidence="2" id="KW-0645">Protease</keyword>
<dbReference type="SUPFAM" id="SSF54001">
    <property type="entry name" value="Cysteine proteinases"/>
    <property type="match status" value="1"/>
</dbReference>
<gene>
    <name evidence="5" type="ORF">K443DRAFT_126315</name>
</gene>
<proteinExistence type="inferred from homology"/>